<dbReference type="GO" id="GO:0016787">
    <property type="term" value="F:hydrolase activity"/>
    <property type="evidence" value="ECO:0007669"/>
    <property type="project" value="InterPro"/>
</dbReference>
<protein>
    <recommendedName>
        <fullName evidence="1">Calcineurin-like phosphoesterase domain-containing protein</fullName>
    </recommendedName>
</protein>
<proteinExistence type="predicted"/>
<organism evidence="2 3">
    <name type="scientific">Aphis glycines</name>
    <name type="common">Soybean aphid</name>
    <dbReference type="NCBI Taxonomy" id="307491"/>
    <lineage>
        <taxon>Eukaryota</taxon>
        <taxon>Metazoa</taxon>
        <taxon>Ecdysozoa</taxon>
        <taxon>Arthropoda</taxon>
        <taxon>Hexapoda</taxon>
        <taxon>Insecta</taxon>
        <taxon>Pterygota</taxon>
        <taxon>Neoptera</taxon>
        <taxon>Paraneoptera</taxon>
        <taxon>Hemiptera</taxon>
        <taxon>Sternorrhyncha</taxon>
        <taxon>Aphidomorpha</taxon>
        <taxon>Aphidoidea</taxon>
        <taxon>Aphididae</taxon>
        <taxon>Aphidini</taxon>
        <taxon>Aphis</taxon>
        <taxon>Aphis</taxon>
    </lineage>
</organism>
<dbReference type="EMBL" id="VYZN01000040">
    <property type="protein sequence ID" value="KAE9531889.1"/>
    <property type="molecule type" value="Genomic_DNA"/>
</dbReference>
<sequence length="376" mass="43709">MRSSLKSICNLLVFKLYTFDVYSRKYFTLFVDQQYDTFSHRIHSVNDAFGCVLLFSTHDNSFSNKFQETCRIHRAKMTESVKQTIKWKRHEVEEEIGLDQFKNNQLWTDNFYFVIVADCQFGFIKPPSERDPKDWKVEMDKAIFAIDKINNLSPRPQFLVVCGDLVNEMPCNEAVLNELQVNDFKKVFSNLHPSISLICVCGNHDIGDTPDENSIKKYRDNFGQDYFSFWCGGVLFLVLNSQYYKSNSNVEKFAAEQDQWLTEILSKHEGQRIIVFQHIPWFLSKMEEDISKHSIEKNVSHKMLEKLCKAGVSHVFSGHLHINSTEFYKNLEIVTTCALGAPLGEDPSGLRIVKMYENNVIHTYYPLEQIPSSIKN</sequence>
<dbReference type="Proteomes" id="UP000475862">
    <property type="component" value="Unassembled WGS sequence"/>
</dbReference>
<dbReference type="InterPro" id="IPR004843">
    <property type="entry name" value="Calcineurin-like_PHP"/>
</dbReference>
<evidence type="ECO:0000259" key="1">
    <source>
        <dbReference type="Pfam" id="PF00149"/>
    </source>
</evidence>
<dbReference type="PANTHER" id="PTHR43143:SF1">
    <property type="entry name" value="SERINE_THREONINE-PROTEIN PHOSPHATASE CPPED1"/>
    <property type="match status" value="1"/>
</dbReference>
<reference evidence="2 3" key="1">
    <citation type="submission" date="2019-08" db="EMBL/GenBank/DDBJ databases">
        <title>The genome of the soybean aphid Biotype 1, its phylome, world population structure and adaptation to the North American continent.</title>
        <authorList>
            <person name="Giordano R."/>
            <person name="Donthu R.K."/>
            <person name="Hernandez A.G."/>
            <person name="Wright C.L."/>
            <person name="Zimin A.V."/>
        </authorList>
    </citation>
    <scope>NUCLEOTIDE SEQUENCE [LARGE SCALE GENOMIC DNA]</scope>
    <source>
        <tissue evidence="2">Whole aphids</tissue>
    </source>
</reference>
<dbReference type="AlphaFoldDB" id="A0A6G0TF09"/>
<dbReference type="SUPFAM" id="SSF56300">
    <property type="entry name" value="Metallo-dependent phosphatases"/>
    <property type="match status" value="1"/>
</dbReference>
<accession>A0A6G0TF09</accession>
<comment type="caution">
    <text evidence="2">The sequence shown here is derived from an EMBL/GenBank/DDBJ whole genome shotgun (WGS) entry which is preliminary data.</text>
</comment>
<dbReference type="Pfam" id="PF00149">
    <property type="entry name" value="Metallophos"/>
    <property type="match status" value="1"/>
</dbReference>
<name>A0A6G0TF09_APHGL</name>
<dbReference type="InterPro" id="IPR029052">
    <property type="entry name" value="Metallo-depent_PP-like"/>
</dbReference>
<keyword evidence="3" id="KW-1185">Reference proteome</keyword>
<gene>
    <name evidence="2" type="ORF">AGLY_010091</name>
</gene>
<dbReference type="InterPro" id="IPR051918">
    <property type="entry name" value="STPP_CPPED1"/>
</dbReference>
<evidence type="ECO:0000313" key="3">
    <source>
        <dbReference type="Proteomes" id="UP000475862"/>
    </source>
</evidence>
<dbReference type="PANTHER" id="PTHR43143">
    <property type="entry name" value="METALLOPHOSPHOESTERASE, CALCINEURIN SUPERFAMILY"/>
    <property type="match status" value="1"/>
</dbReference>
<evidence type="ECO:0000313" key="2">
    <source>
        <dbReference type="EMBL" id="KAE9531889.1"/>
    </source>
</evidence>
<dbReference type="OrthoDB" id="45007at2759"/>
<feature type="domain" description="Calcineurin-like phosphoesterase" evidence="1">
    <location>
        <begin position="114"/>
        <end position="322"/>
    </location>
</feature>
<dbReference type="Gene3D" id="3.60.21.10">
    <property type="match status" value="1"/>
</dbReference>